<comment type="caution">
    <text evidence="7">The sequence shown here is derived from an EMBL/GenBank/DDBJ whole genome shotgun (WGS) entry which is preliminary data.</text>
</comment>
<comment type="subcellular location">
    <subcellularLocation>
        <location evidence="1">Endoplasmic reticulum membrane</location>
        <topology evidence="1">Multi-pass membrane protein</topology>
    </subcellularLocation>
</comment>
<evidence type="ECO:0000256" key="3">
    <source>
        <dbReference type="ARBA" id="ARBA00022824"/>
    </source>
</evidence>
<reference evidence="7 8" key="1">
    <citation type="submission" date="2024-06" db="EMBL/GenBank/DDBJ databases">
        <authorList>
            <person name="Kraege A."/>
            <person name="Thomma B."/>
        </authorList>
    </citation>
    <scope>NUCLEOTIDE SEQUENCE [LARGE SCALE GENOMIC DNA]</scope>
</reference>
<evidence type="ECO:0000256" key="1">
    <source>
        <dbReference type="ARBA" id="ARBA00004477"/>
    </source>
</evidence>
<evidence type="ECO:0000313" key="7">
    <source>
        <dbReference type="EMBL" id="CAL5225241.1"/>
    </source>
</evidence>
<keyword evidence="3" id="KW-0256">Endoplasmic reticulum</keyword>
<evidence type="ECO:0000256" key="4">
    <source>
        <dbReference type="ARBA" id="ARBA00022989"/>
    </source>
</evidence>
<gene>
    <name evidence="7" type="primary">g8030</name>
    <name evidence="7" type="ORF">VP750_LOCUS6900</name>
</gene>
<dbReference type="Proteomes" id="UP001497392">
    <property type="component" value="Unassembled WGS sequence"/>
</dbReference>
<dbReference type="EMBL" id="CAXHTA020000012">
    <property type="protein sequence ID" value="CAL5225241.1"/>
    <property type="molecule type" value="Genomic_DNA"/>
</dbReference>
<keyword evidence="8" id="KW-1185">Reference proteome</keyword>
<keyword evidence="4 6" id="KW-1133">Transmembrane helix</keyword>
<keyword evidence="5 6" id="KW-0472">Membrane</keyword>
<evidence type="ECO:0000256" key="6">
    <source>
        <dbReference type="SAM" id="Phobius"/>
    </source>
</evidence>
<accession>A0ABP1FZD3</accession>
<dbReference type="InterPro" id="IPR024512">
    <property type="entry name" value="Ser_palmitoyltrfase_ssu-like"/>
</dbReference>
<proteinExistence type="predicted"/>
<evidence type="ECO:0000313" key="8">
    <source>
        <dbReference type="Proteomes" id="UP001497392"/>
    </source>
</evidence>
<evidence type="ECO:0000256" key="2">
    <source>
        <dbReference type="ARBA" id="ARBA00022692"/>
    </source>
</evidence>
<keyword evidence="2 6" id="KW-0812">Transmembrane</keyword>
<organism evidence="7 8">
    <name type="scientific">Coccomyxa viridis</name>
    <dbReference type="NCBI Taxonomy" id="1274662"/>
    <lineage>
        <taxon>Eukaryota</taxon>
        <taxon>Viridiplantae</taxon>
        <taxon>Chlorophyta</taxon>
        <taxon>core chlorophytes</taxon>
        <taxon>Trebouxiophyceae</taxon>
        <taxon>Trebouxiophyceae incertae sedis</taxon>
        <taxon>Coccomyxaceae</taxon>
        <taxon>Coccomyxa</taxon>
    </lineage>
</organism>
<evidence type="ECO:0000256" key="5">
    <source>
        <dbReference type="ARBA" id="ARBA00023136"/>
    </source>
</evidence>
<sequence length="91" mass="10341">MVTGSNGPPTREANVLAAYKLLSEDASIFMNVYRRLKLSYYQYEVSSVCYMLQWWEKLLVNLTVLGVVLLILYGAFNQAVKVPAILNSFIM</sequence>
<name>A0ABP1FZD3_9CHLO</name>
<dbReference type="Pfam" id="PF11779">
    <property type="entry name" value="SPT_ssu-like"/>
    <property type="match status" value="1"/>
</dbReference>
<feature type="transmembrane region" description="Helical" evidence="6">
    <location>
        <begin position="58"/>
        <end position="76"/>
    </location>
</feature>
<protein>
    <submittedName>
        <fullName evidence="7">G8030 protein</fullName>
    </submittedName>
</protein>